<dbReference type="EMBL" id="CP020867">
    <property type="protein sequence ID" value="ARJ57130.1"/>
    <property type="molecule type" value="Genomic_DNA"/>
</dbReference>
<evidence type="ECO:0000259" key="12">
    <source>
        <dbReference type="PROSITE" id="PS50880"/>
    </source>
</evidence>
<dbReference type="KEGG" id="ccun:CCUN_1547"/>
<dbReference type="Proteomes" id="UP000192902">
    <property type="component" value="Chromosome"/>
</dbReference>
<dbReference type="InterPro" id="IPR003602">
    <property type="entry name" value="Topo_IA_DNA-bd_dom"/>
</dbReference>
<dbReference type="PROSITE" id="PS52039">
    <property type="entry name" value="TOPO_IA_2"/>
    <property type="match status" value="1"/>
</dbReference>
<name>A0A1W6BYL9_9BACT</name>
<dbReference type="STRING" id="1121267.CCUN_1547"/>
<evidence type="ECO:0000256" key="8">
    <source>
        <dbReference type="ARBA" id="ARBA00031985"/>
    </source>
</evidence>
<dbReference type="Pfam" id="PF01751">
    <property type="entry name" value="Toprim"/>
    <property type="match status" value="1"/>
</dbReference>
<dbReference type="InterPro" id="IPR013825">
    <property type="entry name" value="Topo_IA_cen_sub2"/>
</dbReference>
<dbReference type="InterPro" id="IPR003601">
    <property type="entry name" value="Topo_IA_2"/>
</dbReference>
<dbReference type="SUPFAM" id="SSF56712">
    <property type="entry name" value="Prokaryotic type I DNA topoisomerase"/>
    <property type="match status" value="1"/>
</dbReference>
<dbReference type="Gene3D" id="1.10.290.10">
    <property type="entry name" value="Topoisomerase I, domain 4"/>
    <property type="match status" value="1"/>
</dbReference>
<evidence type="ECO:0000256" key="6">
    <source>
        <dbReference type="ARBA" id="ARBA00023235"/>
    </source>
</evidence>
<comment type="catalytic activity">
    <reaction evidence="1">
        <text>ATP-independent breakage of single-stranded DNA, followed by passage and rejoining.</text>
        <dbReference type="EC" id="5.6.2.1"/>
    </reaction>
</comment>
<feature type="domain" description="Topo IA-type catalytic" evidence="13">
    <location>
        <begin position="130"/>
        <end position="554"/>
    </location>
</feature>
<dbReference type="CDD" id="cd00186">
    <property type="entry name" value="TOP1Ac"/>
    <property type="match status" value="1"/>
</dbReference>
<evidence type="ECO:0000256" key="2">
    <source>
        <dbReference type="ARBA" id="ARBA00009446"/>
    </source>
</evidence>
<dbReference type="EC" id="5.6.2.1" evidence="3"/>
<evidence type="ECO:0000256" key="10">
    <source>
        <dbReference type="ARBA" id="ARBA00032877"/>
    </source>
</evidence>
<dbReference type="InterPro" id="IPR013826">
    <property type="entry name" value="Topo_IA_cen_sub3"/>
</dbReference>
<dbReference type="Pfam" id="PF01131">
    <property type="entry name" value="Topoisom_bac"/>
    <property type="match status" value="1"/>
</dbReference>
<feature type="domain" description="Toprim" evidence="12">
    <location>
        <begin position="3"/>
        <end position="111"/>
    </location>
</feature>
<dbReference type="InterPro" id="IPR000380">
    <property type="entry name" value="Topo_IA"/>
</dbReference>
<dbReference type="RefSeq" id="WP_027305949.1">
    <property type="nucleotide sequence ID" value="NZ_CP020867.1"/>
</dbReference>
<comment type="similarity">
    <text evidence="2">Belongs to the type IA topoisomerase family.</text>
</comment>
<dbReference type="InterPro" id="IPR023405">
    <property type="entry name" value="Topo_IA_core_domain"/>
</dbReference>
<organism evidence="14 15">
    <name type="scientific">Campylobacter cuniculorum DSM 23162 = LMG 24588</name>
    <dbReference type="NCBI Taxonomy" id="1121267"/>
    <lineage>
        <taxon>Bacteria</taxon>
        <taxon>Pseudomonadati</taxon>
        <taxon>Campylobacterota</taxon>
        <taxon>Epsilonproteobacteria</taxon>
        <taxon>Campylobacterales</taxon>
        <taxon>Campylobacteraceae</taxon>
        <taxon>Campylobacter</taxon>
    </lineage>
</organism>
<dbReference type="Gene3D" id="1.10.460.10">
    <property type="entry name" value="Topoisomerase I, domain 2"/>
    <property type="match status" value="1"/>
</dbReference>
<keyword evidence="11" id="KW-0175">Coiled coil</keyword>
<sequence>MSESIIIIESPNKIEKVEKYSGFKTFATKGHFKELSQNIFFKEQEENYEPEFVPMGKNGNYRENEMINLCRNKEVIIATDPDREGYAIGYMVYESIKNLARSVKRAEFFEITEQGIKKGLENAIPFAQTNFKDFESYKARAVSDKMVGFILSPKYMNKLNDKNISVGRVQTPALNLIVNKELQIKDFLASKENQKIDYKIKALLKKEDKEFIALNDNLFSSKEEALKQIEQLKDEKRAVLFEKESKESKIKPKAPFRTSQFQEAMNKAYGFDSKTSMALAQALFEKGLITYIRTDSNAISQEFITAIEESFKQETWYEKRIYEAGKQSQAEAHEAIRITHTHSFDEIDKIVRQENLSDDERKTYELVFLNSIASQAKDCINENTIYDFNISTLSFKAKITKCLYKGFKELYNLEQEEENEEQELDLNLKPNDEVSILSLECVEVKKQAPARYKESNFISLLEKEGIGRPSTYASFLPVLLQRNYVELEKKGKNSLIKATQKGINFIAKVKEIDEWITQSEYTRQMENVLDLISKGEANYLEFIKAIHEKMGFAKINEANNPPSQKSLDYAKIIAQTLKLELPLDIEKDYKICSNFINEYKDKIPKKQSKPSEKQILLVEKLAKEKGLPLPNHYKEDMQICSEFISQQLQKNTKKK</sequence>
<dbReference type="Gene3D" id="2.70.20.10">
    <property type="entry name" value="Topoisomerase I, domain 3"/>
    <property type="match status" value="1"/>
</dbReference>
<dbReference type="PANTHER" id="PTHR42785">
    <property type="entry name" value="DNA TOPOISOMERASE, TYPE IA, CORE"/>
    <property type="match status" value="1"/>
</dbReference>
<protein>
    <recommendedName>
        <fullName evidence="3">DNA topoisomerase</fullName>
        <ecNumber evidence="3">5.6.2.1</ecNumber>
    </recommendedName>
    <alternativeName>
        <fullName evidence="10">Omega-protein</fullName>
    </alternativeName>
    <alternativeName>
        <fullName evidence="9">Relaxing enzyme</fullName>
    </alternativeName>
    <alternativeName>
        <fullName evidence="7">Swivelase</fullName>
    </alternativeName>
    <alternativeName>
        <fullName evidence="8">Untwisting enzyme</fullName>
    </alternativeName>
</protein>
<dbReference type="InterPro" id="IPR013497">
    <property type="entry name" value="Topo_IA_cen"/>
</dbReference>
<accession>A0A1W6BYL9</accession>
<dbReference type="GO" id="GO:0003677">
    <property type="term" value="F:DNA binding"/>
    <property type="evidence" value="ECO:0007669"/>
    <property type="project" value="UniProtKB-KW"/>
</dbReference>
<evidence type="ECO:0000313" key="15">
    <source>
        <dbReference type="Proteomes" id="UP000192902"/>
    </source>
</evidence>
<dbReference type="InterPro" id="IPR006171">
    <property type="entry name" value="TOPRIM_dom"/>
</dbReference>
<dbReference type="GO" id="GO:0006265">
    <property type="term" value="P:DNA topological change"/>
    <property type="evidence" value="ECO:0007669"/>
    <property type="project" value="InterPro"/>
</dbReference>
<evidence type="ECO:0000256" key="3">
    <source>
        <dbReference type="ARBA" id="ARBA00012891"/>
    </source>
</evidence>
<dbReference type="OrthoDB" id="9804262at2"/>
<reference evidence="14 15" key="1">
    <citation type="submission" date="2017-04" db="EMBL/GenBank/DDBJ databases">
        <title>Complete genome sequence of the Campylobacter cuniculorum type strain LMG24588.</title>
        <authorList>
            <person name="Miller W.G."/>
            <person name="Yee E."/>
            <person name="Revez J."/>
            <person name="Bono J.L."/>
            <person name="Rossi M."/>
        </authorList>
    </citation>
    <scope>NUCLEOTIDE SEQUENCE [LARGE SCALE GENOMIC DNA]</scope>
    <source>
        <strain evidence="14 15">LMG 24588</strain>
    </source>
</reference>
<evidence type="ECO:0000313" key="14">
    <source>
        <dbReference type="EMBL" id="ARJ57130.1"/>
    </source>
</evidence>
<dbReference type="InterPro" id="IPR013824">
    <property type="entry name" value="Topo_IA_cen_sub1"/>
</dbReference>
<feature type="coiled-coil region" evidence="11">
    <location>
        <begin position="215"/>
        <end position="249"/>
    </location>
</feature>
<dbReference type="eggNOG" id="COG0550">
    <property type="taxonomic scope" value="Bacteria"/>
</dbReference>
<dbReference type="SMART" id="SM00493">
    <property type="entry name" value="TOPRIM"/>
    <property type="match status" value="1"/>
</dbReference>
<evidence type="ECO:0000256" key="1">
    <source>
        <dbReference type="ARBA" id="ARBA00000213"/>
    </source>
</evidence>
<dbReference type="PRINTS" id="PR00417">
    <property type="entry name" value="PRTPISMRASEI"/>
</dbReference>
<evidence type="ECO:0000259" key="13">
    <source>
        <dbReference type="PROSITE" id="PS52039"/>
    </source>
</evidence>
<evidence type="ECO:0000256" key="11">
    <source>
        <dbReference type="SAM" id="Coils"/>
    </source>
</evidence>
<dbReference type="PROSITE" id="PS50880">
    <property type="entry name" value="TOPRIM"/>
    <property type="match status" value="1"/>
</dbReference>
<dbReference type="PANTHER" id="PTHR42785:SF1">
    <property type="entry name" value="DNA TOPOISOMERASE"/>
    <property type="match status" value="1"/>
</dbReference>
<evidence type="ECO:0000256" key="5">
    <source>
        <dbReference type="ARBA" id="ARBA00023125"/>
    </source>
</evidence>
<dbReference type="SMART" id="SM00436">
    <property type="entry name" value="TOP1Bc"/>
    <property type="match status" value="1"/>
</dbReference>
<keyword evidence="6 14" id="KW-0413">Isomerase</keyword>
<dbReference type="GO" id="GO:0003917">
    <property type="term" value="F:DNA topoisomerase type I (single strand cut, ATP-independent) activity"/>
    <property type="evidence" value="ECO:0007669"/>
    <property type="project" value="UniProtKB-EC"/>
</dbReference>
<keyword evidence="4" id="KW-0799">Topoisomerase</keyword>
<proteinExistence type="inferred from homology"/>
<gene>
    <name evidence="14" type="ORF">CCUN_1547</name>
</gene>
<dbReference type="SMART" id="SM00437">
    <property type="entry name" value="TOP1Ac"/>
    <property type="match status" value="1"/>
</dbReference>
<dbReference type="AlphaFoldDB" id="A0A1W6BYL9"/>
<dbReference type="Gene3D" id="3.40.50.140">
    <property type="match status" value="1"/>
</dbReference>
<keyword evidence="5" id="KW-0238">DNA-binding</keyword>
<evidence type="ECO:0000256" key="7">
    <source>
        <dbReference type="ARBA" id="ARBA00030003"/>
    </source>
</evidence>
<evidence type="ECO:0000256" key="9">
    <source>
        <dbReference type="ARBA" id="ARBA00032235"/>
    </source>
</evidence>
<evidence type="ECO:0000256" key="4">
    <source>
        <dbReference type="ARBA" id="ARBA00023029"/>
    </source>
</evidence>